<dbReference type="GO" id="GO:0005730">
    <property type="term" value="C:nucleolus"/>
    <property type="evidence" value="ECO:0007669"/>
    <property type="project" value="TreeGrafter"/>
</dbReference>
<name>A0AAU9IWG5_9CILI</name>
<dbReference type="AlphaFoldDB" id="A0AAU9IWG5"/>
<feature type="repeat" description="WD" evidence="5">
    <location>
        <begin position="603"/>
        <end position="637"/>
    </location>
</feature>
<evidence type="ECO:0000256" key="2">
    <source>
        <dbReference type="ARBA" id="ARBA00022574"/>
    </source>
</evidence>
<dbReference type="InterPro" id="IPR036322">
    <property type="entry name" value="WD40_repeat_dom_sf"/>
</dbReference>
<keyword evidence="3" id="KW-0677">Repeat</keyword>
<keyword evidence="7" id="KW-1185">Reference proteome</keyword>
<dbReference type="Proteomes" id="UP001162131">
    <property type="component" value="Unassembled WGS sequence"/>
</dbReference>
<dbReference type="PANTHER" id="PTHR19848">
    <property type="entry name" value="WD40 REPEAT PROTEIN"/>
    <property type="match status" value="1"/>
</dbReference>
<dbReference type="Pfam" id="PF00400">
    <property type="entry name" value="WD40"/>
    <property type="match status" value="3"/>
</dbReference>
<feature type="repeat" description="WD" evidence="5">
    <location>
        <begin position="428"/>
        <end position="469"/>
    </location>
</feature>
<dbReference type="GO" id="GO:0000027">
    <property type="term" value="P:ribosomal large subunit assembly"/>
    <property type="evidence" value="ECO:0007669"/>
    <property type="project" value="TreeGrafter"/>
</dbReference>
<dbReference type="PANTHER" id="PTHR19848:SF0">
    <property type="entry name" value="NOTCHLESS PROTEIN HOMOLOG 1"/>
    <property type="match status" value="1"/>
</dbReference>
<sequence length="696" mass="80497">MTDTSEESCSFENCINPSEAQCICLIQPKSYCRTHLFKHLEKFDLDHKTQRIANYDQKIWREKAEEINKISTDLMNYKESFKQKIESLLKTDEFYAKIENNLEIARQLTEFLTVNCSKNSLGVAFETKFGQSYEKSLNALKEEILIISKTVDDIKDIFLIKSDDFWKSKVYKEIDNSDYKALCNEITPLNIDYLYSQTILKFFDEIKNFKDSEANLFDNLKDHYFNKTNFCDKEIILSNLADKLSEENQKLLYNIVCLSRKNNSIIQSASNAFSILVKSNYPFTFANFSNVKIPYANLSGKAFYRTNFGNADLSYCNVSKSQLLNCFVNCLNLTGVTQSVSSEQLVIYCVSFSHNENWIAASQLHKILLYASDSPKNPKELSHRDISCAAKSISWSFDDNYLVSGHYEGHMFIWDLLNKENPLLIRLDKYHNEEILSVSWSPIDYRIASGSASQDIKIWDKETSQILYQRYKQGYWILELLWSQTAKYICYRLGNGGIKIIDIENKETLNMHLGSEICGIDWIFYDNYIAFGALKSIKIWDYKTNTICNTSKIEFSSIIKCIKWLADWYLIAAGLENGTIVICSVEENEERNAEFEISFLFKFRGHGSDVRSLTWSCKGSLLASGSHDGTAKIWKIKRNFEEDLNSEATRSLTLITKYENSDNSTIEEAYLQDRPNSVFEEFLWSSEPNIFINLSP</sequence>
<dbReference type="SUPFAM" id="SSF141571">
    <property type="entry name" value="Pentapeptide repeat-like"/>
    <property type="match status" value="1"/>
</dbReference>
<dbReference type="Gene3D" id="2.130.10.10">
    <property type="entry name" value="YVTN repeat-like/Quinoprotein amine dehydrogenase"/>
    <property type="match status" value="2"/>
</dbReference>
<dbReference type="PROSITE" id="PS50082">
    <property type="entry name" value="WD_REPEATS_2"/>
    <property type="match status" value="2"/>
</dbReference>
<keyword evidence="2 5" id="KW-0853">WD repeat</keyword>
<comment type="caution">
    <text evidence="6">The sequence shown here is derived from an EMBL/GenBank/DDBJ whole genome shotgun (WGS) entry which is preliminary data.</text>
</comment>
<comment type="subcellular location">
    <subcellularLocation>
        <location evidence="1">Nucleus</location>
    </subcellularLocation>
</comment>
<dbReference type="PROSITE" id="PS50294">
    <property type="entry name" value="WD_REPEATS_REGION"/>
    <property type="match status" value="2"/>
</dbReference>
<dbReference type="SUPFAM" id="SSF50978">
    <property type="entry name" value="WD40 repeat-like"/>
    <property type="match status" value="1"/>
</dbReference>
<evidence type="ECO:0000256" key="3">
    <source>
        <dbReference type="ARBA" id="ARBA00022737"/>
    </source>
</evidence>
<evidence type="ECO:0000313" key="7">
    <source>
        <dbReference type="Proteomes" id="UP001162131"/>
    </source>
</evidence>
<reference evidence="6" key="1">
    <citation type="submission" date="2021-09" db="EMBL/GenBank/DDBJ databases">
        <authorList>
            <consortium name="AG Swart"/>
            <person name="Singh M."/>
            <person name="Singh A."/>
            <person name="Seah K."/>
            <person name="Emmerich C."/>
        </authorList>
    </citation>
    <scope>NUCLEOTIDE SEQUENCE</scope>
    <source>
        <strain evidence="6">ATCC30299</strain>
    </source>
</reference>
<dbReference type="SMART" id="SM00320">
    <property type="entry name" value="WD40"/>
    <property type="match status" value="6"/>
</dbReference>
<dbReference type="InterPro" id="IPR015943">
    <property type="entry name" value="WD40/YVTN_repeat-like_dom_sf"/>
</dbReference>
<evidence type="ECO:0000256" key="5">
    <source>
        <dbReference type="PROSITE-ProRule" id="PRU00221"/>
    </source>
</evidence>
<gene>
    <name evidence="6" type="ORF">BSTOLATCC_MIC16610</name>
</gene>
<keyword evidence="4" id="KW-0539">Nucleus</keyword>
<dbReference type="InterPro" id="IPR001680">
    <property type="entry name" value="WD40_rpt"/>
</dbReference>
<dbReference type="EMBL" id="CAJZBQ010000016">
    <property type="protein sequence ID" value="CAG9316499.1"/>
    <property type="molecule type" value="Genomic_DNA"/>
</dbReference>
<evidence type="ECO:0000256" key="4">
    <source>
        <dbReference type="ARBA" id="ARBA00023242"/>
    </source>
</evidence>
<dbReference type="Gene3D" id="2.160.20.80">
    <property type="entry name" value="E3 ubiquitin-protein ligase SopA"/>
    <property type="match status" value="1"/>
</dbReference>
<protein>
    <submittedName>
        <fullName evidence="6">Uncharacterized protein</fullName>
    </submittedName>
</protein>
<accession>A0AAU9IWG5</accession>
<proteinExistence type="predicted"/>
<evidence type="ECO:0000313" key="6">
    <source>
        <dbReference type="EMBL" id="CAG9316499.1"/>
    </source>
</evidence>
<organism evidence="6 7">
    <name type="scientific">Blepharisma stoltei</name>
    <dbReference type="NCBI Taxonomy" id="1481888"/>
    <lineage>
        <taxon>Eukaryota</taxon>
        <taxon>Sar</taxon>
        <taxon>Alveolata</taxon>
        <taxon>Ciliophora</taxon>
        <taxon>Postciliodesmatophora</taxon>
        <taxon>Heterotrichea</taxon>
        <taxon>Heterotrichida</taxon>
        <taxon>Blepharismidae</taxon>
        <taxon>Blepharisma</taxon>
    </lineage>
</organism>
<evidence type="ECO:0000256" key="1">
    <source>
        <dbReference type="ARBA" id="ARBA00004123"/>
    </source>
</evidence>